<dbReference type="InterPro" id="IPR039315">
    <property type="entry name" value="CheW"/>
</dbReference>
<dbReference type="InterPro" id="IPR036061">
    <property type="entry name" value="CheW-like_dom_sf"/>
</dbReference>
<dbReference type="Proteomes" id="UP000177025">
    <property type="component" value="Unassembled WGS sequence"/>
</dbReference>
<dbReference type="PROSITE" id="PS50851">
    <property type="entry name" value="CHEW"/>
    <property type="match status" value="1"/>
</dbReference>
<evidence type="ECO:0000313" key="3">
    <source>
        <dbReference type="Proteomes" id="UP000177025"/>
    </source>
</evidence>
<dbReference type="EMBL" id="MEUM01000099">
    <property type="protein sequence ID" value="OGC41652.1"/>
    <property type="molecule type" value="Genomic_DNA"/>
</dbReference>
<accession>A0A1F4U9R6</accession>
<dbReference type="GO" id="GO:0006935">
    <property type="term" value="P:chemotaxis"/>
    <property type="evidence" value="ECO:0007669"/>
    <property type="project" value="InterPro"/>
</dbReference>
<proteinExistence type="predicted"/>
<comment type="caution">
    <text evidence="2">The sequence shown here is derived from an EMBL/GenBank/DDBJ whole genome shotgun (WGS) entry which is preliminary data.</text>
</comment>
<dbReference type="InterPro" id="IPR002545">
    <property type="entry name" value="CheW-lke_dom"/>
</dbReference>
<reference evidence="2 3" key="1">
    <citation type="journal article" date="2016" name="Nat. Commun.">
        <title>Thousands of microbial genomes shed light on interconnected biogeochemical processes in an aquifer system.</title>
        <authorList>
            <person name="Anantharaman K."/>
            <person name="Brown C.T."/>
            <person name="Hug L.A."/>
            <person name="Sharon I."/>
            <person name="Castelle C.J."/>
            <person name="Probst A.J."/>
            <person name="Thomas B.C."/>
            <person name="Singh A."/>
            <person name="Wilkins M.J."/>
            <person name="Karaoz U."/>
            <person name="Brodie E.L."/>
            <person name="Williams K.H."/>
            <person name="Hubbard S.S."/>
            <person name="Banfield J.F."/>
        </authorList>
    </citation>
    <scope>NUCLEOTIDE SEQUENCE [LARGE SCALE GENOMIC DNA]</scope>
</reference>
<dbReference type="SUPFAM" id="SSF50341">
    <property type="entry name" value="CheW-like"/>
    <property type="match status" value="1"/>
</dbReference>
<dbReference type="GO" id="GO:0007165">
    <property type="term" value="P:signal transduction"/>
    <property type="evidence" value="ECO:0007669"/>
    <property type="project" value="InterPro"/>
</dbReference>
<dbReference type="SMART" id="SM00260">
    <property type="entry name" value="CheW"/>
    <property type="match status" value="1"/>
</dbReference>
<name>A0A1F4U9R6_UNCW3</name>
<dbReference type="Pfam" id="PF01584">
    <property type="entry name" value="CheW"/>
    <property type="match status" value="1"/>
</dbReference>
<dbReference type="GO" id="GO:0005829">
    <property type="term" value="C:cytosol"/>
    <property type="evidence" value="ECO:0007669"/>
    <property type="project" value="TreeGrafter"/>
</dbReference>
<organism evidence="2 3">
    <name type="scientific">candidate division WOR-3 bacterium RBG_13_43_14</name>
    <dbReference type="NCBI Taxonomy" id="1802590"/>
    <lineage>
        <taxon>Bacteria</taxon>
        <taxon>Bacteria division WOR-3</taxon>
    </lineage>
</organism>
<feature type="domain" description="CheW-like" evidence="1">
    <location>
        <begin position="29"/>
        <end position="168"/>
    </location>
</feature>
<dbReference type="Gene3D" id="2.30.30.40">
    <property type="entry name" value="SH3 Domains"/>
    <property type="match status" value="1"/>
</dbReference>
<sequence>MKKKRKKDNKISLNAGSVSTEKPDPGLVLFDYSTFKVGNEFFAIVLGEITEILHDIEIEKIAHLSEYYCGTIRYRGATLPVIDMCKVLKHDRPSDSINTCLLMKGYEGLYAMLVDSDVDIIKVKQEHVQPLPDCYSPEEAGILDGILVHGDNLYGILNSGEIYTRSKTKEV</sequence>
<evidence type="ECO:0000313" key="2">
    <source>
        <dbReference type="EMBL" id="OGC41652.1"/>
    </source>
</evidence>
<gene>
    <name evidence="2" type="ORF">A2Y85_04020</name>
</gene>
<dbReference type="PANTHER" id="PTHR22617:SF23">
    <property type="entry name" value="CHEMOTAXIS PROTEIN CHEW"/>
    <property type="match status" value="1"/>
</dbReference>
<dbReference type="PANTHER" id="PTHR22617">
    <property type="entry name" value="CHEMOTAXIS SENSOR HISTIDINE KINASE-RELATED"/>
    <property type="match status" value="1"/>
</dbReference>
<dbReference type="AlphaFoldDB" id="A0A1F4U9R6"/>
<dbReference type="Gene3D" id="2.40.50.180">
    <property type="entry name" value="CheA-289, Domain 4"/>
    <property type="match status" value="1"/>
</dbReference>
<evidence type="ECO:0000259" key="1">
    <source>
        <dbReference type="PROSITE" id="PS50851"/>
    </source>
</evidence>
<protein>
    <recommendedName>
        <fullName evidence="1">CheW-like domain-containing protein</fullName>
    </recommendedName>
</protein>